<dbReference type="CDD" id="cd18081">
    <property type="entry name" value="RlmH-like"/>
    <property type="match status" value="1"/>
</dbReference>
<evidence type="ECO:0000256" key="6">
    <source>
        <dbReference type="HAMAP-Rule" id="MF_00658"/>
    </source>
</evidence>
<dbReference type="HAMAP" id="MF_00658">
    <property type="entry name" value="23SrRNA_methyltr_H"/>
    <property type="match status" value="1"/>
</dbReference>
<accession>A0ABV0EFP0</accession>
<dbReference type="NCBIfam" id="TIGR00246">
    <property type="entry name" value="tRNA_RlmH_YbeA"/>
    <property type="match status" value="1"/>
</dbReference>
<keyword evidence="4 6" id="KW-0949">S-adenosyl-L-methionine</keyword>
<evidence type="ECO:0000256" key="3">
    <source>
        <dbReference type="ARBA" id="ARBA00022679"/>
    </source>
</evidence>
<keyword evidence="3 6" id="KW-0808">Transferase</keyword>
<dbReference type="EC" id="2.1.1.177" evidence="6"/>
<comment type="subcellular location">
    <subcellularLocation>
        <location evidence="6">Cytoplasm</location>
    </subcellularLocation>
</comment>
<feature type="binding site" evidence="6">
    <location>
        <begin position="123"/>
        <end position="128"/>
    </location>
    <ligand>
        <name>S-adenosyl-L-methionine</name>
        <dbReference type="ChEBI" id="CHEBI:59789"/>
    </ligand>
</feature>
<dbReference type="NCBIfam" id="NF000986">
    <property type="entry name" value="PRK00103.1-4"/>
    <property type="match status" value="1"/>
</dbReference>
<feature type="binding site" evidence="6">
    <location>
        <position position="104"/>
    </location>
    <ligand>
        <name>S-adenosyl-L-methionine</name>
        <dbReference type="ChEBI" id="CHEBI:59789"/>
    </ligand>
</feature>
<organism evidence="7 8">
    <name type="scientific">Thiobacter aerophilum</name>
    <dbReference type="NCBI Taxonomy" id="3121275"/>
    <lineage>
        <taxon>Bacteria</taxon>
        <taxon>Pseudomonadati</taxon>
        <taxon>Pseudomonadota</taxon>
        <taxon>Betaproteobacteria</taxon>
        <taxon>Burkholderiales</taxon>
        <taxon>Thiobacteraceae</taxon>
        <taxon>Thiobacter</taxon>
    </lineage>
</organism>
<reference evidence="7 8" key="1">
    <citation type="submission" date="2024-02" db="EMBL/GenBank/DDBJ databases">
        <title>New thermophilic sulfur-oxidizing bacteria from a hot springs of the Uzon caldera (Kamchatka, Russia).</title>
        <authorList>
            <person name="Dukat A.M."/>
            <person name="Elcheninov A.G."/>
            <person name="Frolov E.N."/>
        </authorList>
    </citation>
    <scope>NUCLEOTIDE SEQUENCE [LARGE SCALE GENOMIC DNA]</scope>
    <source>
        <strain evidence="7 8">AK1</strain>
    </source>
</reference>
<dbReference type="EMBL" id="JBAJEX010000002">
    <property type="protein sequence ID" value="MEO1766293.1"/>
    <property type="molecule type" value="Genomic_DNA"/>
</dbReference>
<dbReference type="PANTHER" id="PTHR33603">
    <property type="entry name" value="METHYLTRANSFERASE"/>
    <property type="match status" value="1"/>
</dbReference>
<dbReference type="InterPro" id="IPR003742">
    <property type="entry name" value="RlmH-like"/>
</dbReference>
<proteinExistence type="inferred from homology"/>
<comment type="catalytic activity">
    <reaction evidence="6">
        <text>pseudouridine(1915) in 23S rRNA + S-adenosyl-L-methionine = N(3)-methylpseudouridine(1915) in 23S rRNA + S-adenosyl-L-homocysteine + H(+)</text>
        <dbReference type="Rhea" id="RHEA:42752"/>
        <dbReference type="Rhea" id="RHEA-COMP:10221"/>
        <dbReference type="Rhea" id="RHEA-COMP:10222"/>
        <dbReference type="ChEBI" id="CHEBI:15378"/>
        <dbReference type="ChEBI" id="CHEBI:57856"/>
        <dbReference type="ChEBI" id="CHEBI:59789"/>
        <dbReference type="ChEBI" id="CHEBI:65314"/>
        <dbReference type="ChEBI" id="CHEBI:74486"/>
        <dbReference type="EC" id="2.1.1.177"/>
    </reaction>
</comment>
<dbReference type="InterPro" id="IPR029026">
    <property type="entry name" value="tRNA_m1G_MTases_N"/>
</dbReference>
<dbReference type="Pfam" id="PF02590">
    <property type="entry name" value="SPOUT_MTase"/>
    <property type="match status" value="1"/>
</dbReference>
<feature type="binding site" evidence="6">
    <location>
        <position position="73"/>
    </location>
    <ligand>
        <name>S-adenosyl-L-methionine</name>
        <dbReference type="ChEBI" id="CHEBI:59789"/>
    </ligand>
</feature>
<evidence type="ECO:0000256" key="4">
    <source>
        <dbReference type="ARBA" id="ARBA00022691"/>
    </source>
</evidence>
<comment type="caution">
    <text evidence="7">The sequence shown here is derived from an EMBL/GenBank/DDBJ whole genome shotgun (WGS) entry which is preliminary data.</text>
</comment>
<dbReference type="RefSeq" id="WP_347307235.1">
    <property type="nucleotide sequence ID" value="NZ_JBAJEX010000002.1"/>
</dbReference>
<evidence type="ECO:0000313" key="8">
    <source>
        <dbReference type="Proteomes" id="UP001482231"/>
    </source>
</evidence>
<comment type="function">
    <text evidence="6">Specifically methylates the pseudouridine at position 1915 (m3Psi1915) in 23S rRNA.</text>
</comment>
<protein>
    <recommendedName>
        <fullName evidence="6">Ribosomal RNA large subunit methyltransferase H</fullName>
        <ecNumber evidence="6">2.1.1.177</ecNumber>
    </recommendedName>
    <alternativeName>
        <fullName evidence="6">23S rRNA (pseudouridine1915-N3)-methyltransferase</fullName>
    </alternativeName>
    <alternativeName>
        <fullName evidence="6">23S rRNA m3Psi1915 methyltransferase</fullName>
    </alternativeName>
    <alternativeName>
        <fullName evidence="6">rRNA (pseudouridine-N3-)-methyltransferase RlmH</fullName>
    </alternativeName>
</protein>
<dbReference type="PIRSF" id="PIRSF004505">
    <property type="entry name" value="MT_bac"/>
    <property type="match status" value="1"/>
</dbReference>
<keyword evidence="1 6" id="KW-0698">rRNA processing</keyword>
<keyword evidence="6" id="KW-0963">Cytoplasm</keyword>
<comment type="similarity">
    <text evidence="5 6">Belongs to the RNA methyltransferase RlmH family.</text>
</comment>
<evidence type="ECO:0000256" key="5">
    <source>
        <dbReference type="ARBA" id="ARBA00038303"/>
    </source>
</evidence>
<comment type="subunit">
    <text evidence="6">Homodimer.</text>
</comment>
<evidence type="ECO:0000313" key="7">
    <source>
        <dbReference type="EMBL" id="MEO1766293.1"/>
    </source>
</evidence>
<keyword evidence="8" id="KW-1185">Reference proteome</keyword>
<dbReference type="Proteomes" id="UP001482231">
    <property type="component" value="Unassembled WGS sequence"/>
</dbReference>
<sequence length="156" mass="17400">MRLAIIAVGTRMPDWVEAGFAEYQKRMPREARIELIEIRPEKRESGRSKEQVLQAEAARIEAALPRGALRVVLDEHGQGLTSRLLAAKLDAWLASGRDVAFLIGGADGLAYEIKRQADLTWSLSPLTLPHGLVRVLVAEALYRAMSIRQGHPYHRP</sequence>
<dbReference type="PANTHER" id="PTHR33603:SF1">
    <property type="entry name" value="RIBOSOMAL RNA LARGE SUBUNIT METHYLTRANSFERASE H"/>
    <property type="match status" value="1"/>
</dbReference>
<dbReference type="Gene3D" id="3.40.1280.10">
    <property type="match status" value="1"/>
</dbReference>
<evidence type="ECO:0000256" key="1">
    <source>
        <dbReference type="ARBA" id="ARBA00022552"/>
    </source>
</evidence>
<dbReference type="SUPFAM" id="SSF75217">
    <property type="entry name" value="alpha/beta knot"/>
    <property type="match status" value="1"/>
</dbReference>
<dbReference type="InterPro" id="IPR029028">
    <property type="entry name" value="Alpha/beta_knot_MTases"/>
</dbReference>
<name>A0ABV0EFP0_9BURK</name>
<keyword evidence="2 6" id="KW-0489">Methyltransferase</keyword>
<gene>
    <name evidence="6 7" type="primary">rlmH</name>
    <name evidence="7" type="ORF">V6E02_03575</name>
</gene>
<evidence type="ECO:0000256" key="2">
    <source>
        <dbReference type="ARBA" id="ARBA00022603"/>
    </source>
</evidence>